<dbReference type="OrthoDB" id="185373at2759"/>
<gene>
    <name evidence="4" type="ORF">CFOL_v3_13621</name>
</gene>
<dbReference type="Proteomes" id="UP000187406">
    <property type="component" value="Unassembled WGS sequence"/>
</dbReference>
<evidence type="ECO:0000256" key="3">
    <source>
        <dbReference type="PROSITE-ProRule" id="PRU00708"/>
    </source>
</evidence>
<dbReference type="STRING" id="3775.A0A1Q3BQZ5"/>
<feature type="repeat" description="PPR" evidence="3">
    <location>
        <begin position="1"/>
        <end position="28"/>
    </location>
</feature>
<evidence type="ECO:0000313" key="4">
    <source>
        <dbReference type="EMBL" id="GAV70123.1"/>
    </source>
</evidence>
<keyword evidence="2" id="KW-0677">Repeat</keyword>
<evidence type="ECO:0000313" key="5">
    <source>
        <dbReference type="Proteomes" id="UP000187406"/>
    </source>
</evidence>
<keyword evidence="5" id="KW-1185">Reference proteome</keyword>
<dbReference type="InterPro" id="IPR002885">
    <property type="entry name" value="PPR_rpt"/>
</dbReference>
<dbReference type="Gene3D" id="1.25.40.10">
    <property type="entry name" value="Tetratricopeptide repeat domain"/>
    <property type="match status" value="1"/>
</dbReference>
<evidence type="ECO:0000256" key="2">
    <source>
        <dbReference type="ARBA" id="ARBA00022737"/>
    </source>
</evidence>
<organism evidence="4 5">
    <name type="scientific">Cephalotus follicularis</name>
    <name type="common">Albany pitcher plant</name>
    <dbReference type="NCBI Taxonomy" id="3775"/>
    <lineage>
        <taxon>Eukaryota</taxon>
        <taxon>Viridiplantae</taxon>
        <taxon>Streptophyta</taxon>
        <taxon>Embryophyta</taxon>
        <taxon>Tracheophyta</taxon>
        <taxon>Spermatophyta</taxon>
        <taxon>Magnoliopsida</taxon>
        <taxon>eudicotyledons</taxon>
        <taxon>Gunneridae</taxon>
        <taxon>Pentapetalae</taxon>
        <taxon>rosids</taxon>
        <taxon>fabids</taxon>
        <taxon>Oxalidales</taxon>
        <taxon>Cephalotaceae</taxon>
        <taxon>Cephalotus</taxon>
    </lineage>
</organism>
<dbReference type="PROSITE" id="PS51375">
    <property type="entry name" value="PPR"/>
    <property type="match status" value="2"/>
</dbReference>
<feature type="repeat" description="PPR" evidence="3">
    <location>
        <begin position="29"/>
        <end position="63"/>
    </location>
</feature>
<name>A0A1Q3BQZ5_CEPFO</name>
<accession>A0A1Q3BQZ5</accession>
<sequence>MMHGLCKEGLANKAYDLFRKIEENGCSLDGCSYNKFILGLLRNNDTSRAMQLLHEMVDKGYSTDASTAEKLVNMLVVSGLDDYTMLSCLRGVRLSIFNT</sequence>
<evidence type="ECO:0000256" key="1">
    <source>
        <dbReference type="ARBA" id="ARBA00007626"/>
    </source>
</evidence>
<protein>
    <submittedName>
        <fullName evidence="4">PPR domain-containing protein</fullName>
    </submittedName>
</protein>
<proteinExistence type="inferred from homology"/>
<dbReference type="Pfam" id="PF01535">
    <property type="entry name" value="PPR"/>
    <property type="match status" value="1"/>
</dbReference>
<reference evidence="5" key="1">
    <citation type="submission" date="2016-04" db="EMBL/GenBank/DDBJ databases">
        <title>Cephalotus genome sequencing.</title>
        <authorList>
            <person name="Fukushima K."/>
            <person name="Hasebe M."/>
            <person name="Fang X."/>
        </authorList>
    </citation>
    <scope>NUCLEOTIDE SEQUENCE [LARGE SCALE GENOMIC DNA]</scope>
    <source>
        <strain evidence="5">cv. St1</strain>
    </source>
</reference>
<comment type="caution">
    <text evidence="4">The sequence shown here is derived from an EMBL/GenBank/DDBJ whole genome shotgun (WGS) entry which is preliminary data.</text>
</comment>
<dbReference type="InParanoid" id="A0A1Q3BQZ5"/>
<comment type="similarity">
    <text evidence="1">Belongs to the PPR family. P subfamily.</text>
</comment>
<dbReference type="EMBL" id="BDDD01000782">
    <property type="protein sequence ID" value="GAV70123.1"/>
    <property type="molecule type" value="Genomic_DNA"/>
</dbReference>
<dbReference type="AlphaFoldDB" id="A0A1Q3BQZ5"/>
<dbReference type="PANTHER" id="PTHR47941">
    <property type="entry name" value="PENTATRICOPEPTIDE REPEAT-CONTAINING PROTEIN 3, MITOCHONDRIAL"/>
    <property type="match status" value="1"/>
</dbReference>
<dbReference type="NCBIfam" id="TIGR00756">
    <property type="entry name" value="PPR"/>
    <property type="match status" value="2"/>
</dbReference>
<dbReference type="Pfam" id="PF13041">
    <property type="entry name" value="PPR_2"/>
    <property type="match status" value="1"/>
</dbReference>
<dbReference type="InterPro" id="IPR011990">
    <property type="entry name" value="TPR-like_helical_dom_sf"/>
</dbReference>